<feature type="domain" description="MobA/MobL protein" evidence="4">
    <location>
        <begin position="17"/>
        <end position="238"/>
    </location>
</feature>
<protein>
    <submittedName>
        <fullName evidence="5">MobQ family relaxase</fullName>
    </submittedName>
</protein>
<dbReference type="EMBL" id="JBCITK010000002">
    <property type="protein sequence ID" value="MEN0645510.1"/>
    <property type="molecule type" value="Genomic_DNA"/>
</dbReference>
<feature type="compositionally biased region" description="Basic and acidic residues" evidence="3">
    <location>
        <begin position="603"/>
        <end position="649"/>
    </location>
</feature>
<evidence type="ECO:0000256" key="2">
    <source>
        <dbReference type="ARBA" id="ARBA00022971"/>
    </source>
</evidence>
<keyword evidence="2" id="KW-0184">Conjugation</keyword>
<dbReference type="RefSeq" id="WP_343132178.1">
    <property type="nucleotide sequence ID" value="NZ_JBCITK010000002.1"/>
</dbReference>
<evidence type="ECO:0000313" key="5">
    <source>
        <dbReference type="EMBL" id="MEN0645510.1"/>
    </source>
</evidence>
<evidence type="ECO:0000256" key="3">
    <source>
        <dbReference type="SAM" id="MobiDB-lite"/>
    </source>
</evidence>
<evidence type="ECO:0000259" key="4">
    <source>
        <dbReference type="Pfam" id="PF03389"/>
    </source>
</evidence>
<evidence type="ECO:0000313" key="6">
    <source>
        <dbReference type="Proteomes" id="UP001418796"/>
    </source>
</evidence>
<keyword evidence="6" id="KW-1185">Reference proteome</keyword>
<sequence length="665" mass="78041">MSLYYFTQKHLTKTKNSAIAAAAYRSGESLYSERDLESKFYGQREVDPETFIKAPPHAPEWVYKREKLWNKVEEVEQIKNARIAKELIIALPVEIDEKQQRELIEKFVDNHCVAKGMVADVAIHRDKKHNPHAHVLLTVRPFNEDGSWGYKKKRIPKLIDGKEQYNEKGKKITVSVPVNDWYDKKTLLNWRSAYADIVNDYYKANGLDHRVSEKSYVDQGLDKQPKIRISWKEYQIENEAKLKAQNDNKKYKPITDRAKQNQRIDNYNKLVDSINNTKKSLSDYRVKYENSLLQDLNSIRKKEFDFTEDQWKDIKSVARRVGGFVDYEKALKAHEYNLKWGTSLQVKLSKVAIEKNVLETANKDYATNPKKVLLYGFNPSTFKEKELPLKEEKLNKQLNDLNKKISLCTKQSAITDNVLKMQEQIVTKEFNFLFPDVKINDKPDTVLLKAMQSYVNDFRKHGTLNEDEVNKQFLFLSNNTLLRETSRVVDQLSENKRELYITNVSKDKNKNRYAESIKSKETSERYKYLVKYQHAMSQLNEHEKHKQELDKLATSQILKIYPHEKEQSIQELSYDTKRFILNQYIASVRNGTDIQSINNLDNKYRDLNKGDEKETKQIYKESSNKSKGEGENIHVGKDEKKNDDLEKDRLKNKKKIKGRGDLTHD</sequence>
<proteinExistence type="inferred from homology"/>
<comment type="caution">
    <text evidence="5">The sequence shown here is derived from an EMBL/GenBank/DDBJ whole genome shotgun (WGS) entry which is preliminary data.</text>
</comment>
<dbReference type="NCBIfam" id="NF041496">
    <property type="entry name" value="MobQ"/>
    <property type="match status" value="1"/>
</dbReference>
<feature type="region of interest" description="Disordered" evidence="3">
    <location>
        <begin position="603"/>
        <end position="665"/>
    </location>
</feature>
<organism evidence="5 6">
    <name type="scientific">Alkalicoccobacillus gibsonii</name>
    <dbReference type="NCBI Taxonomy" id="79881"/>
    <lineage>
        <taxon>Bacteria</taxon>
        <taxon>Bacillati</taxon>
        <taxon>Bacillota</taxon>
        <taxon>Bacilli</taxon>
        <taxon>Bacillales</taxon>
        <taxon>Bacillaceae</taxon>
        <taxon>Alkalicoccobacillus</taxon>
    </lineage>
</organism>
<name>A0ABU9VP66_9BACI</name>
<dbReference type="InterPro" id="IPR005053">
    <property type="entry name" value="MobA_MobL"/>
</dbReference>
<gene>
    <name evidence="5" type="primary">mobQ</name>
    <name evidence="5" type="ORF">MKY91_20305</name>
</gene>
<comment type="similarity">
    <text evidence="1">Belongs to the MobA/MobL family.</text>
</comment>
<dbReference type="Pfam" id="PF03389">
    <property type="entry name" value="MobA_MobL"/>
    <property type="match status" value="1"/>
</dbReference>
<dbReference type="Gene3D" id="3.30.930.30">
    <property type="match status" value="1"/>
</dbReference>
<accession>A0ABU9VP66</accession>
<evidence type="ECO:0000256" key="1">
    <source>
        <dbReference type="ARBA" id="ARBA00010873"/>
    </source>
</evidence>
<reference evidence="5 6" key="1">
    <citation type="submission" date="2024-03" db="EMBL/GenBank/DDBJ databases">
        <title>Bacilli Hybrid Assemblies.</title>
        <authorList>
            <person name="Kovac J."/>
        </authorList>
    </citation>
    <scope>NUCLEOTIDE SEQUENCE [LARGE SCALE GENOMIC DNA]</scope>
    <source>
        <strain evidence="5 6">FSL R7-0666</strain>
    </source>
</reference>
<dbReference type="Proteomes" id="UP001418796">
    <property type="component" value="Unassembled WGS sequence"/>
</dbReference>